<evidence type="ECO:0000313" key="4">
    <source>
        <dbReference type="Proteomes" id="UP000008229"/>
    </source>
</evidence>
<gene>
    <name evidence="3" type="ordered locus">Cwoe_1546</name>
</gene>
<evidence type="ECO:0000256" key="1">
    <source>
        <dbReference type="ARBA" id="ARBA00001933"/>
    </source>
</evidence>
<sequence length="347" mass="38413">MEDEAPVSPAHTRFAIGFDRRDTDRLHQLWDDVIASEQWSEGELTRRFEAAWSEWNGLPAVATASWTGAALAALAYAEVAGQRVLCPSNTFMATPLAIAAAGAEVVFADCNRDDLCMSFEDFERKAEAHRPRAAVLVHIGGHIAFDSERIADYCRAHGIFLIEDCAHAHGAVWNGRRPGSFGDAGVWSFYATKTVSTGEGGMLVSRHDDLIAFARGFRNYGKPDHVQHGLNFRMSEFTAALGLVQTERMEELVAWKRQVARETLDPANPGRLRLPDGMESGYYKYVTFDPLERSTGKVYDQPCHRVMGHDVELPNSDWVAGNHWCAPLYYRPQGDHAAVAATTGGTR</sequence>
<dbReference type="InterPro" id="IPR015421">
    <property type="entry name" value="PyrdxlP-dep_Trfase_major"/>
</dbReference>
<dbReference type="STRING" id="469383.Cwoe_1546"/>
<dbReference type="PANTHER" id="PTHR30244:SF34">
    <property type="entry name" value="DTDP-4-AMINO-4,6-DIDEOXYGALACTOSE TRANSAMINASE"/>
    <property type="match status" value="1"/>
</dbReference>
<protein>
    <submittedName>
        <fullName evidence="3">DegT/DnrJ/EryC1/StrS aminotransferase</fullName>
    </submittedName>
</protein>
<dbReference type="AlphaFoldDB" id="D3EZZ8"/>
<name>D3EZZ8_CONWI</name>
<keyword evidence="4" id="KW-1185">Reference proteome</keyword>
<dbReference type="OrthoDB" id="5342089at2"/>
<reference evidence="3 4" key="1">
    <citation type="journal article" date="2010" name="Stand. Genomic Sci.">
        <title>Complete genome sequence of Conexibacter woesei type strain (ID131577).</title>
        <authorList>
            <person name="Pukall R."/>
            <person name="Lapidus A."/>
            <person name="Glavina Del Rio T."/>
            <person name="Copeland A."/>
            <person name="Tice H."/>
            <person name="Cheng J.-F."/>
            <person name="Lucas S."/>
            <person name="Chen F."/>
            <person name="Nolan M."/>
            <person name="Bruce D."/>
            <person name="Goodwin L."/>
            <person name="Pitluck S."/>
            <person name="Mavromatis K."/>
            <person name="Ivanova N."/>
            <person name="Ovchinnikova G."/>
            <person name="Pati A."/>
            <person name="Chen A."/>
            <person name="Palaniappan K."/>
            <person name="Land M."/>
            <person name="Hauser L."/>
            <person name="Chang Y.-J."/>
            <person name="Jeffries C.D."/>
            <person name="Chain P."/>
            <person name="Meincke L."/>
            <person name="Sims D."/>
            <person name="Brettin T."/>
            <person name="Detter J.C."/>
            <person name="Rohde M."/>
            <person name="Goeker M."/>
            <person name="Bristow J."/>
            <person name="Eisen J.A."/>
            <person name="Markowitz V."/>
            <person name="Kyrpides N.C."/>
            <person name="Klenk H.-P."/>
            <person name="Hugenholtz P."/>
        </authorList>
    </citation>
    <scope>NUCLEOTIDE SEQUENCE [LARGE SCALE GENOMIC DNA]</scope>
    <source>
        <strain evidence="4">DSM 14684 / CIP 108061 / JCM 11494 / NBRC 100937 / ID131577</strain>
    </source>
</reference>
<dbReference type="Proteomes" id="UP000008229">
    <property type="component" value="Chromosome"/>
</dbReference>
<keyword evidence="3" id="KW-0808">Transferase</keyword>
<dbReference type="SUPFAM" id="SSF53383">
    <property type="entry name" value="PLP-dependent transferases"/>
    <property type="match status" value="1"/>
</dbReference>
<dbReference type="RefSeq" id="WP_012933025.1">
    <property type="nucleotide sequence ID" value="NC_013739.1"/>
</dbReference>
<dbReference type="GO" id="GO:0030170">
    <property type="term" value="F:pyridoxal phosphate binding"/>
    <property type="evidence" value="ECO:0007669"/>
    <property type="project" value="TreeGrafter"/>
</dbReference>
<comment type="similarity">
    <text evidence="2">Belongs to the DegT/DnrJ/EryC1 family.</text>
</comment>
<dbReference type="KEGG" id="cwo:Cwoe_1546"/>
<dbReference type="InterPro" id="IPR000653">
    <property type="entry name" value="DegT/StrS_aminotransferase"/>
</dbReference>
<dbReference type="Gene3D" id="3.40.640.10">
    <property type="entry name" value="Type I PLP-dependent aspartate aminotransferase-like (Major domain)"/>
    <property type="match status" value="1"/>
</dbReference>
<reference evidence="4" key="2">
    <citation type="submission" date="2010-01" db="EMBL/GenBank/DDBJ databases">
        <title>The complete genome of Conexibacter woesei DSM 14684.</title>
        <authorList>
            <consortium name="US DOE Joint Genome Institute (JGI-PGF)"/>
            <person name="Lucas S."/>
            <person name="Copeland A."/>
            <person name="Lapidus A."/>
            <person name="Glavina del Rio T."/>
            <person name="Dalin E."/>
            <person name="Tice H."/>
            <person name="Bruce D."/>
            <person name="Goodwin L."/>
            <person name="Pitluck S."/>
            <person name="Kyrpides N."/>
            <person name="Mavromatis K."/>
            <person name="Ivanova N."/>
            <person name="Mikhailova N."/>
            <person name="Chertkov O."/>
            <person name="Brettin T."/>
            <person name="Detter J.C."/>
            <person name="Han C."/>
            <person name="Larimer F."/>
            <person name="Land M."/>
            <person name="Hauser L."/>
            <person name="Markowitz V."/>
            <person name="Cheng J.-F."/>
            <person name="Hugenholtz P."/>
            <person name="Woyke T."/>
            <person name="Wu D."/>
            <person name="Pukall R."/>
            <person name="Steenblock K."/>
            <person name="Schneider S."/>
            <person name="Klenk H.-P."/>
            <person name="Eisen J.A."/>
        </authorList>
    </citation>
    <scope>NUCLEOTIDE SEQUENCE [LARGE SCALE GENOMIC DNA]</scope>
    <source>
        <strain evidence="4">DSM 14684 / CIP 108061 / JCM 11494 / NBRC 100937 / ID131577</strain>
    </source>
</reference>
<dbReference type="PANTHER" id="PTHR30244">
    <property type="entry name" value="TRANSAMINASE"/>
    <property type="match status" value="1"/>
</dbReference>
<evidence type="ECO:0000256" key="2">
    <source>
        <dbReference type="RuleBase" id="RU004508"/>
    </source>
</evidence>
<dbReference type="eggNOG" id="COG0399">
    <property type="taxonomic scope" value="Bacteria"/>
</dbReference>
<comment type="cofactor">
    <cofactor evidence="1">
        <name>pyridoxal 5'-phosphate</name>
        <dbReference type="ChEBI" id="CHEBI:597326"/>
    </cofactor>
</comment>
<keyword evidence="2" id="KW-0663">Pyridoxal phosphate</keyword>
<dbReference type="GO" id="GO:0008483">
    <property type="term" value="F:transaminase activity"/>
    <property type="evidence" value="ECO:0007669"/>
    <property type="project" value="UniProtKB-KW"/>
</dbReference>
<dbReference type="HOGENOM" id="CLU_033332_0_1_11"/>
<proteinExistence type="inferred from homology"/>
<dbReference type="EMBL" id="CP001854">
    <property type="protein sequence ID" value="ADB49974.1"/>
    <property type="molecule type" value="Genomic_DNA"/>
</dbReference>
<evidence type="ECO:0000313" key="3">
    <source>
        <dbReference type="EMBL" id="ADB49974.1"/>
    </source>
</evidence>
<organism evidence="3 4">
    <name type="scientific">Conexibacter woesei (strain DSM 14684 / CCUG 47730 / CIP 108061 / JCM 11494 / NBRC 100937 / ID131577)</name>
    <dbReference type="NCBI Taxonomy" id="469383"/>
    <lineage>
        <taxon>Bacteria</taxon>
        <taxon>Bacillati</taxon>
        <taxon>Actinomycetota</taxon>
        <taxon>Thermoleophilia</taxon>
        <taxon>Solirubrobacterales</taxon>
        <taxon>Conexibacteraceae</taxon>
        <taxon>Conexibacter</taxon>
    </lineage>
</organism>
<dbReference type="GO" id="GO:0000271">
    <property type="term" value="P:polysaccharide biosynthetic process"/>
    <property type="evidence" value="ECO:0007669"/>
    <property type="project" value="TreeGrafter"/>
</dbReference>
<accession>D3EZZ8</accession>
<keyword evidence="3" id="KW-0032">Aminotransferase</keyword>
<dbReference type="Pfam" id="PF01041">
    <property type="entry name" value="DegT_DnrJ_EryC1"/>
    <property type="match status" value="1"/>
</dbReference>
<dbReference type="InterPro" id="IPR015424">
    <property type="entry name" value="PyrdxlP-dep_Trfase"/>
</dbReference>